<protein>
    <submittedName>
        <fullName evidence="3">DUF3887 domain-containing protein</fullName>
    </submittedName>
</protein>
<organism evidence="3 4">
    <name type="scientific">Bariatricus massiliensis</name>
    <dbReference type="NCBI Taxonomy" id="1745713"/>
    <lineage>
        <taxon>Bacteria</taxon>
        <taxon>Bacillati</taxon>
        <taxon>Bacillota</taxon>
        <taxon>Clostridia</taxon>
        <taxon>Lachnospirales</taxon>
        <taxon>Lachnospiraceae</taxon>
        <taxon>Bariatricus</taxon>
    </lineage>
</organism>
<feature type="signal peptide" evidence="1">
    <location>
        <begin position="1"/>
        <end position="22"/>
    </location>
</feature>
<proteinExistence type="predicted"/>
<evidence type="ECO:0000259" key="2">
    <source>
        <dbReference type="Pfam" id="PF13026"/>
    </source>
</evidence>
<dbReference type="Pfam" id="PF13026">
    <property type="entry name" value="DUF3887"/>
    <property type="match status" value="1"/>
</dbReference>
<dbReference type="EMBL" id="JAJCIS010000001">
    <property type="protein sequence ID" value="MCB7386156.1"/>
    <property type="molecule type" value="Genomic_DNA"/>
</dbReference>
<dbReference type="RefSeq" id="WP_066732377.1">
    <property type="nucleotide sequence ID" value="NZ_JAJCIQ010000001.1"/>
</dbReference>
<reference evidence="3 4" key="1">
    <citation type="submission" date="2021-10" db="EMBL/GenBank/DDBJ databases">
        <title>Collection of gut derived symbiotic bacterial strains cultured from healthy donors.</title>
        <authorList>
            <person name="Lin H."/>
            <person name="Littmann E."/>
            <person name="Kohout C."/>
            <person name="Pamer E.G."/>
        </authorList>
    </citation>
    <scope>NUCLEOTIDE SEQUENCE [LARGE SCALE GENOMIC DNA]</scope>
    <source>
        <strain evidence="3 4">DFI.1.165</strain>
    </source>
</reference>
<comment type="caution">
    <text evidence="3">The sequence shown here is derived from an EMBL/GenBank/DDBJ whole genome shotgun (WGS) entry which is preliminary data.</text>
</comment>
<evidence type="ECO:0000313" key="4">
    <source>
        <dbReference type="Proteomes" id="UP001299546"/>
    </source>
</evidence>
<evidence type="ECO:0000256" key="1">
    <source>
        <dbReference type="SAM" id="SignalP"/>
    </source>
</evidence>
<gene>
    <name evidence="3" type="ORF">LIZ65_02545</name>
</gene>
<dbReference type="InterPro" id="IPR024981">
    <property type="entry name" value="DUF3887"/>
</dbReference>
<dbReference type="Gene3D" id="3.10.450.590">
    <property type="match status" value="1"/>
</dbReference>
<name>A0ABS8DCM0_9FIRM</name>
<sequence>MKKKFRAIAAFVLCLACLSGCKGTDKLSDEYDADELKEAAKEVIELVNAKDYKTLTDTWWSAQMNAVIPAEKMASDIGPVIDELGAFVSFDKEAVTGSTDKDTDQEFGVAIVKVKYENRSAQYTISFNKDMQVAGFYIK</sequence>
<feature type="domain" description="DUF3887" evidence="2">
    <location>
        <begin position="40"/>
        <end position="136"/>
    </location>
</feature>
<keyword evidence="4" id="KW-1185">Reference proteome</keyword>
<dbReference type="Proteomes" id="UP001299546">
    <property type="component" value="Unassembled WGS sequence"/>
</dbReference>
<keyword evidence="1" id="KW-0732">Signal</keyword>
<evidence type="ECO:0000313" key="3">
    <source>
        <dbReference type="EMBL" id="MCB7386156.1"/>
    </source>
</evidence>
<accession>A0ABS8DCM0</accession>
<feature type="chain" id="PRO_5047449271" evidence="1">
    <location>
        <begin position="23"/>
        <end position="139"/>
    </location>
</feature>